<reference evidence="1" key="2">
    <citation type="submission" date="2021-04" db="EMBL/GenBank/DDBJ databases">
        <authorList>
            <person name="Gilroy R."/>
        </authorList>
    </citation>
    <scope>NUCLEOTIDE SEQUENCE</scope>
    <source>
        <strain evidence="1">CHK160-9182</strain>
    </source>
</reference>
<accession>A0A9D1Q727</accession>
<proteinExistence type="predicted"/>
<reference evidence="1" key="1">
    <citation type="journal article" date="2021" name="PeerJ">
        <title>Extensive microbial diversity within the chicken gut microbiome revealed by metagenomics and culture.</title>
        <authorList>
            <person name="Gilroy R."/>
            <person name="Ravi A."/>
            <person name="Getino M."/>
            <person name="Pursley I."/>
            <person name="Horton D.L."/>
            <person name="Alikhan N.F."/>
            <person name="Baker D."/>
            <person name="Gharbi K."/>
            <person name="Hall N."/>
            <person name="Watson M."/>
            <person name="Adriaenssens E.M."/>
            <person name="Foster-Nyarko E."/>
            <person name="Jarju S."/>
            <person name="Secka A."/>
            <person name="Antonio M."/>
            <person name="Oren A."/>
            <person name="Chaudhuri R.R."/>
            <person name="La Ragione R."/>
            <person name="Hildebrand F."/>
            <person name="Pallen M.J."/>
        </authorList>
    </citation>
    <scope>NUCLEOTIDE SEQUENCE</scope>
    <source>
        <strain evidence="1">CHK160-9182</strain>
    </source>
</reference>
<dbReference type="Proteomes" id="UP000823934">
    <property type="component" value="Unassembled WGS sequence"/>
</dbReference>
<dbReference type="EMBL" id="DXHP01000168">
    <property type="protein sequence ID" value="HIW07138.1"/>
    <property type="molecule type" value="Genomic_DNA"/>
</dbReference>
<dbReference type="AlphaFoldDB" id="A0A9D1Q727"/>
<gene>
    <name evidence="1" type="ORF">H9889_07430</name>
</gene>
<evidence type="ECO:0000313" key="2">
    <source>
        <dbReference type="Proteomes" id="UP000823934"/>
    </source>
</evidence>
<sequence length="60" mass="7206">MMIKKQPIDRNGHVVNIGGSLMRNQKWDTVVRIDEKTEQVWYKNGGFNWFEEMKNFVQFS</sequence>
<organism evidence="1 2">
    <name type="scientific">Candidatus Ignatzschineria merdigallinarum</name>
    <dbReference type="NCBI Taxonomy" id="2838621"/>
    <lineage>
        <taxon>Bacteria</taxon>
        <taxon>Pseudomonadati</taxon>
        <taxon>Pseudomonadota</taxon>
        <taxon>Gammaproteobacteria</taxon>
        <taxon>Cardiobacteriales</taxon>
        <taxon>Ignatzschineriaceae</taxon>
        <taxon>Ignatzschineria</taxon>
    </lineage>
</organism>
<evidence type="ECO:0000313" key="1">
    <source>
        <dbReference type="EMBL" id="HIW07138.1"/>
    </source>
</evidence>
<protein>
    <submittedName>
        <fullName evidence="1">Uncharacterized protein</fullName>
    </submittedName>
</protein>
<comment type="caution">
    <text evidence="1">The sequence shown here is derived from an EMBL/GenBank/DDBJ whole genome shotgun (WGS) entry which is preliminary data.</text>
</comment>
<name>A0A9D1Q727_9GAMM</name>